<dbReference type="AlphaFoldDB" id="A0A1H0ELC4"/>
<evidence type="ECO:0000313" key="3">
    <source>
        <dbReference type="Proteomes" id="UP000199334"/>
    </source>
</evidence>
<evidence type="ECO:0000313" key="2">
    <source>
        <dbReference type="EMBL" id="SDN83106.1"/>
    </source>
</evidence>
<sequence length="222" mass="26560">MSRFSQDPIQLQQQLIHVKAELDKYKKHLKAYKHSFRYSNINHLKDENKQLQKQIDELNGTLADLEDQLDDNKNQLSVSRIKTYMYQSALEHIEQEQQQLLQEKHELISKQNAQQKRVENNKSTIKQQSYQLNQLKEAKEQQLFEIKTLEDTIRVLRMENSDLREHEVLLRKTFISQLTNTLKKISVNGKEHSQHIVKFDLIHQLEHKLSQLEEEIKQIELK</sequence>
<dbReference type="EMBL" id="FNIG01000009">
    <property type="protein sequence ID" value="SDN83106.1"/>
    <property type="molecule type" value="Genomic_DNA"/>
</dbReference>
<dbReference type="OrthoDB" id="2456765at2"/>
<dbReference type="RefSeq" id="WP_093857571.1">
    <property type="nucleotide sequence ID" value="NZ_BJVZ01000009.1"/>
</dbReference>
<protein>
    <submittedName>
        <fullName evidence="2">Uncharacterized protein</fullName>
    </submittedName>
</protein>
<accession>A0A1H0ELC4</accession>
<gene>
    <name evidence="2" type="ORF">SAMN05216498_3198</name>
</gene>
<dbReference type="STRING" id="237069.SAMN05216498_3198"/>
<organism evidence="2 3">
    <name type="scientific">Tenuibacillus multivorans</name>
    <dbReference type="NCBI Taxonomy" id="237069"/>
    <lineage>
        <taxon>Bacteria</taxon>
        <taxon>Bacillati</taxon>
        <taxon>Bacillota</taxon>
        <taxon>Bacilli</taxon>
        <taxon>Bacillales</taxon>
        <taxon>Bacillaceae</taxon>
        <taxon>Tenuibacillus</taxon>
    </lineage>
</organism>
<reference evidence="2 3" key="1">
    <citation type="submission" date="2016-10" db="EMBL/GenBank/DDBJ databases">
        <authorList>
            <person name="de Groot N.N."/>
        </authorList>
    </citation>
    <scope>NUCLEOTIDE SEQUENCE [LARGE SCALE GENOMIC DNA]</scope>
    <source>
        <strain evidence="2 3">CGMCC 1.3442</strain>
    </source>
</reference>
<dbReference type="Proteomes" id="UP000199334">
    <property type="component" value="Unassembled WGS sequence"/>
</dbReference>
<proteinExistence type="predicted"/>
<feature type="coiled-coil region" evidence="1">
    <location>
        <begin position="41"/>
        <end position="166"/>
    </location>
</feature>
<keyword evidence="1" id="KW-0175">Coiled coil</keyword>
<dbReference type="Gene3D" id="1.10.287.1490">
    <property type="match status" value="1"/>
</dbReference>
<name>A0A1H0ELC4_9BACI</name>
<evidence type="ECO:0000256" key="1">
    <source>
        <dbReference type="SAM" id="Coils"/>
    </source>
</evidence>
<keyword evidence="3" id="KW-1185">Reference proteome</keyword>